<name>A0A1X6NIG4_PORUM</name>
<dbReference type="Proteomes" id="UP000218209">
    <property type="component" value="Unassembled WGS sequence"/>
</dbReference>
<feature type="region of interest" description="Disordered" evidence="1">
    <location>
        <begin position="123"/>
        <end position="219"/>
    </location>
</feature>
<feature type="compositionally biased region" description="Pro residues" evidence="1">
    <location>
        <begin position="209"/>
        <end position="219"/>
    </location>
</feature>
<evidence type="ECO:0000256" key="1">
    <source>
        <dbReference type="SAM" id="MobiDB-lite"/>
    </source>
</evidence>
<sequence length="219" mass="23491">MPRVSECTLFPSGRGSEGTRGDRGRPRRQPGSRLCEPRRPSALFYCLGGGRLFLLCVVHNVDAGAPVCRSVGPRRAGVVGRTLWRHSPPASVRATGVCPPTDHLLSIHYFSFHWLCPSHPTAASTRRTHSCRHGGGGAVRRWPPPHAPRSAAHAPRPTRRAAARHVGARRPPQPPAATTALSRHAAAPRPHASAGTRPSGRRGRATPHTVPPPPGRRAV</sequence>
<reference evidence="2 3" key="1">
    <citation type="submission" date="2017-03" db="EMBL/GenBank/DDBJ databases">
        <title>WGS assembly of Porphyra umbilicalis.</title>
        <authorList>
            <person name="Brawley S.H."/>
            <person name="Blouin N.A."/>
            <person name="Ficko-Blean E."/>
            <person name="Wheeler G.L."/>
            <person name="Lohr M."/>
            <person name="Goodson H.V."/>
            <person name="Jenkins J.W."/>
            <person name="Blaby-Haas C.E."/>
            <person name="Helliwell K.E."/>
            <person name="Chan C."/>
            <person name="Marriage T."/>
            <person name="Bhattacharya D."/>
            <person name="Klein A.S."/>
            <person name="Badis Y."/>
            <person name="Brodie J."/>
            <person name="Cao Y."/>
            <person name="Collen J."/>
            <person name="Dittami S.M."/>
            <person name="Gachon C.M."/>
            <person name="Green B.R."/>
            <person name="Karpowicz S."/>
            <person name="Kim J.W."/>
            <person name="Kudahl U."/>
            <person name="Lin S."/>
            <person name="Michel G."/>
            <person name="Mittag M."/>
            <person name="Olson B.J."/>
            <person name="Pangilinan J."/>
            <person name="Peng Y."/>
            <person name="Qiu H."/>
            <person name="Shu S."/>
            <person name="Singer J.T."/>
            <person name="Smith A.G."/>
            <person name="Sprecher B.N."/>
            <person name="Wagner V."/>
            <person name="Wang W."/>
            <person name="Wang Z.-Y."/>
            <person name="Yan J."/>
            <person name="Yarish C."/>
            <person name="Zoeuner-Riek S."/>
            <person name="Zhuang Y."/>
            <person name="Zou Y."/>
            <person name="Lindquist E.A."/>
            <person name="Grimwood J."/>
            <person name="Barry K."/>
            <person name="Rokhsar D.S."/>
            <person name="Schmutz J."/>
            <person name="Stiller J.W."/>
            <person name="Grossman A.R."/>
            <person name="Prochnik S.E."/>
        </authorList>
    </citation>
    <scope>NUCLEOTIDE SEQUENCE [LARGE SCALE GENOMIC DNA]</scope>
    <source>
        <strain evidence="2">4086291</strain>
    </source>
</reference>
<evidence type="ECO:0000313" key="3">
    <source>
        <dbReference type="Proteomes" id="UP000218209"/>
    </source>
</evidence>
<feature type="compositionally biased region" description="Low complexity" evidence="1">
    <location>
        <begin position="176"/>
        <end position="194"/>
    </location>
</feature>
<proteinExistence type="predicted"/>
<dbReference type="EMBL" id="KV920732">
    <property type="protein sequence ID" value="OSX68320.1"/>
    <property type="molecule type" value="Genomic_DNA"/>
</dbReference>
<organism evidence="2 3">
    <name type="scientific">Porphyra umbilicalis</name>
    <name type="common">Purple laver</name>
    <name type="synonym">Red alga</name>
    <dbReference type="NCBI Taxonomy" id="2786"/>
    <lineage>
        <taxon>Eukaryota</taxon>
        <taxon>Rhodophyta</taxon>
        <taxon>Bangiophyceae</taxon>
        <taxon>Bangiales</taxon>
        <taxon>Bangiaceae</taxon>
        <taxon>Porphyra</taxon>
    </lineage>
</organism>
<feature type="compositionally biased region" description="Basic residues" evidence="1">
    <location>
        <begin position="156"/>
        <end position="168"/>
    </location>
</feature>
<evidence type="ECO:0000313" key="2">
    <source>
        <dbReference type="EMBL" id="OSX68320.1"/>
    </source>
</evidence>
<dbReference type="AlphaFoldDB" id="A0A1X6NIG4"/>
<protein>
    <submittedName>
        <fullName evidence="2">Uncharacterized protein</fullName>
    </submittedName>
</protein>
<accession>A0A1X6NIG4</accession>
<gene>
    <name evidence="2" type="ORF">BU14_3015s0001</name>
</gene>
<keyword evidence="3" id="KW-1185">Reference proteome</keyword>
<feature type="region of interest" description="Disordered" evidence="1">
    <location>
        <begin position="1"/>
        <end position="33"/>
    </location>
</feature>